<dbReference type="EMBL" id="DUZY01000005">
    <property type="protein sequence ID" value="DAD41580.1"/>
    <property type="molecule type" value="Genomic_DNA"/>
</dbReference>
<keyword evidence="3" id="KW-1185">Reference proteome</keyword>
<keyword evidence="1" id="KW-0472">Membrane</keyword>
<accession>A0A822ZAL1</accession>
<protein>
    <submittedName>
        <fullName evidence="2">Uncharacterized protein</fullName>
    </submittedName>
</protein>
<sequence length="82" mass="9332">MPKPFFPSLFWMKECFPWNLIVCSYFILSFNFYVVRRPSQSSFVFSFSCKIGGRIKSSCWQGASPCCVLIINASSPVIAAFL</sequence>
<feature type="transmembrane region" description="Helical" evidence="1">
    <location>
        <begin position="16"/>
        <end position="35"/>
    </location>
</feature>
<comment type="caution">
    <text evidence="2">The sequence shown here is derived from an EMBL/GenBank/DDBJ whole genome shotgun (WGS) entry which is preliminary data.</text>
</comment>
<name>A0A822ZAL1_NELNU</name>
<organism evidence="2 3">
    <name type="scientific">Nelumbo nucifera</name>
    <name type="common">Sacred lotus</name>
    <dbReference type="NCBI Taxonomy" id="4432"/>
    <lineage>
        <taxon>Eukaryota</taxon>
        <taxon>Viridiplantae</taxon>
        <taxon>Streptophyta</taxon>
        <taxon>Embryophyta</taxon>
        <taxon>Tracheophyta</taxon>
        <taxon>Spermatophyta</taxon>
        <taxon>Magnoliopsida</taxon>
        <taxon>Proteales</taxon>
        <taxon>Nelumbonaceae</taxon>
        <taxon>Nelumbo</taxon>
    </lineage>
</organism>
<evidence type="ECO:0000256" key="1">
    <source>
        <dbReference type="SAM" id="Phobius"/>
    </source>
</evidence>
<gene>
    <name evidence="2" type="ORF">HUJ06_015903</name>
</gene>
<reference evidence="2 3" key="1">
    <citation type="journal article" date="2020" name="Mol. Biol. Evol.">
        <title>Distinct Expression and Methylation Patterns for Genes with Different Fates following a Single Whole-Genome Duplication in Flowering Plants.</title>
        <authorList>
            <person name="Shi T."/>
            <person name="Rahmani R.S."/>
            <person name="Gugger P.F."/>
            <person name="Wang M."/>
            <person name="Li H."/>
            <person name="Zhang Y."/>
            <person name="Li Z."/>
            <person name="Wang Q."/>
            <person name="Van de Peer Y."/>
            <person name="Marchal K."/>
            <person name="Chen J."/>
        </authorList>
    </citation>
    <scope>NUCLEOTIDE SEQUENCE [LARGE SCALE GENOMIC DNA]</scope>
    <source>
        <tissue evidence="2">Leaf</tissue>
    </source>
</reference>
<dbReference type="AlphaFoldDB" id="A0A822ZAL1"/>
<evidence type="ECO:0000313" key="3">
    <source>
        <dbReference type="Proteomes" id="UP000607653"/>
    </source>
</evidence>
<evidence type="ECO:0000313" key="2">
    <source>
        <dbReference type="EMBL" id="DAD41580.1"/>
    </source>
</evidence>
<keyword evidence="1" id="KW-1133">Transmembrane helix</keyword>
<keyword evidence="1" id="KW-0812">Transmembrane</keyword>
<dbReference type="Proteomes" id="UP000607653">
    <property type="component" value="Unassembled WGS sequence"/>
</dbReference>
<proteinExistence type="predicted"/>